<dbReference type="EMBL" id="JACIBV010000001">
    <property type="protein sequence ID" value="MBB3726894.1"/>
    <property type="molecule type" value="Genomic_DNA"/>
</dbReference>
<evidence type="ECO:0000313" key="7">
    <source>
        <dbReference type="Proteomes" id="UP000579945"/>
    </source>
</evidence>
<dbReference type="PANTHER" id="PTHR30055">
    <property type="entry name" value="HTH-TYPE TRANSCRIPTIONAL REGULATOR RUTR"/>
    <property type="match status" value="1"/>
</dbReference>
<dbReference type="AlphaFoldDB" id="A0A7W5YR00"/>
<dbReference type="InterPro" id="IPR001647">
    <property type="entry name" value="HTH_TetR"/>
</dbReference>
<organism evidence="6 7">
    <name type="scientific">Nonomuraea dietziae</name>
    <dbReference type="NCBI Taxonomy" id="65515"/>
    <lineage>
        <taxon>Bacteria</taxon>
        <taxon>Bacillati</taxon>
        <taxon>Actinomycetota</taxon>
        <taxon>Actinomycetes</taxon>
        <taxon>Streptosporangiales</taxon>
        <taxon>Streptosporangiaceae</taxon>
        <taxon>Nonomuraea</taxon>
    </lineage>
</organism>
<dbReference type="FunFam" id="1.10.10.60:FF:000141">
    <property type="entry name" value="TetR family transcriptional regulator"/>
    <property type="match status" value="1"/>
</dbReference>
<dbReference type="Pfam" id="PF14246">
    <property type="entry name" value="TetR_C_7"/>
    <property type="match status" value="1"/>
</dbReference>
<evidence type="ECO:0000313" key="6">
    <source>
        <dbReference type="EMBL" id="MBB3726894.1"/>
    </source>
</evidence>
<keyword evidence="2 4" id="KW-0238">DNA-binding</keyword>
<feature type="DNA-binding region" description="H-T-H motif" evidence="4">
    <location>
        <begin position="34"/>
        <end position="53"/>
    </location>
</feature>
<dbReference type="InterPro" id="IPR036271">
    <property type="entry name" value="Tet_transcr_reg_TetR-rel_C_sf"/>
</dbReference>
<dbReference type="PANTHER" id="PTHR30055:SF146">
    <property type="entry name" value="HTH-TYPE TRANSCRIPTIONAL DUAL REGULATOR CECR"/>
    <property type="match status" value="1"/>
</dbReference>
<dbReference type="GO" id="GO:0045892">
    <property type="term" value="P:negative regulation of DNA-templated transcription"/>
    <property type="evidence" value="ECO:0007669"/>
    <property type="project" value="UniProtKB-ARBA"/>
</dbReference>
<evidence type="ECO:0000256" key="1">
    <source>
        <dbReference type="ARBA" id="ARBA00023015"/>
    </source>
</evidence>
<feature type="domain" description="HTH tetR-type" evidence="5">
    <location>
        <begin position="11"/>
        <end position="71"/>
    </location>
</feature>
<gene>
    <name evidence="6" type="ORF">FHR33_002754</name>
</gene>
<dbReference type="InterPro" id="IPR009057">
    <property type="entry name" value="Homeodomain-like_sf"/>
</dbReference>
<keyword evidence="3" id="KW-0804">Transcription</keyword>
<dbReference type="GeneID" id="95389227"/>
<accession>A0A7W5YR00</accession>
<sequence>MAPDVDEGRTARKRRQIIDAARAVFLRNGYVGASMDEVATLAAVSKQTVYKHFTDKEQLFTHLMLDTTGEIEGLTRVITATLDDSDDPRKALGELARAFLGSLMRPEVLRLRRLIIAEADRFPDLGRTWYEQGFERVLETLTGCFGRLEERGLLRLDDPRLAADHLMGLLLWIPVNRVMFCGGSASYTDAELDRLAEAAVAAFLRAYGQDASRPQAGGAGDA</sequence>
<dbReference type="SUPFAM" id="SSF48498">
    <property type="entry name" value="Tetracyclin repressor-like, C-terminal domain"/>
    <property type="match status" value="1"/>
</dbReference>
<evidence type="ECO:0000256" key="3">
    <source>
        <dbReference type="ARBA" id="ARBA00023163"/>
    </source>
</evidence>
<reference evidence="6 7" key="1">
    <citation type="submission" date="2020-08" db="EMBL/GenBank/DDBJ databases">
        <title>Sequencing the genomes of 1000 actinobacteria strains.</title>
        <authorList>
            <person name="Klenk H.-P."/>
        </authorList>
    </citation>
    <scope>NUCLEOTIDE SEQUENCE [LARGE SCALE GENOMIC DNA]</scope>
    <source>
        <strain evidence="6 7">DSM 44320</strain>
    </source>
</reference>
<dbReference type="GO" id="GO:0000976">
    <property type="term" value="F:transcription cis-regulatory region binding"/>
    <property type="evidence" value="ECO:0007669"/>
    <property type="project" value="TreeGrafter"/>
</dbReference>
<dbReference type="PROSITE" id="PS50977">
    <property type="entry name" value="HTH_TETR_2"/>
    <property type="match status" value="1"/>
</dbReference>
<dbReference type="Proteomes" id="UP000579945">
    <property type="component" value="Unassembled WGS sequence"/>
</dbReference>
<name>A0A7W5YR00_9ACTN</name>
<dbReference type="InterPro" id="IPR039536">
    <property type="entry name" value="TetR_C_Proteobacteria"/>
</dbReference>
<evidence type="ECO:0000256" key="2">
    <source>
        <dbReference type="ARBA" id="ARBA00023125"/>
    </source>
</evidence>
<keyword evidence="1" id="KW-0805">Transcription regulation</keyword>
<evidence type="ECO:0000259" key="5">
    <source>
        <dbReference type="PROSITE" id="PS50977"/>
    </source>
</evidence>
<comment type="caution">
    <text evidence="6">The sequence shown here is derived from an EMBL/GenBank/DDBJ whole genome shotgun (WGS) entry which is preliminary data.</text>
</comment>
<keyword evidence="7" id="KW-1185">Reference proteome</keyword>
<dbReference type="RefSeq" id="WP_183646752.1">
    <property type="nucleotide sequence ID" value="NZ_JACIBV010000001.1"/>
</dbReference>
<dbReference type="InterPro" id="IPR050109">
    <property type="entry name" value="HTH-type_TetR-like_transc_reg"/>
</dbReference>
<dbReference type="PRINTS" id="PR00455">
    <property type="entry name" value="HTHTETR"/>
</dbReference>
<dbReference type="SUPFAM" id="SSF46689">
    <property type="entry name" value="Homeodomain-like"/>
    <property type="match status" value="1"/>
</dbReference>
<dbReference type="Pfam" id="PF00440">
    <property type="entry name" value="TetR_N"/>
    <property type="match status" value="1"/>
</dbReference>
<protein>
    <submittedName>
        <fullName evidence="6">TetR/AcrR family transcriptional repressor of mexJK operon</fullName>
    </submittedName>
</protein>
<dbReference type="GO" id="GO:0003700">
    <property type="term" value="F:DNA-binding transcription factor activity"/>
    <property type="evidence" value="ECO:0007669"/>
    <property type="project" value="TreeGrafter"/>
</dbReference>
<proteinExistence type="predicted"/>
<evidence type="ECO:0000256" key="4">
    <source>
        <dbReference type="PROSITE-ProRule" id="PRU00335"/>
    </source>
</evidence>
<dbReference type="Gene3D" id="1.10.357.10">
    <property type="entry name" value="Tetracycline Repressor, domain 2"/>
    <property type="match status" value="1"/>
</dbReference>